<gene>
    <name evidence="10" type="primary">pomA_1</name>
    <name evidence="10" type="ORF">CLORY_15410</name>
</gene>
<proteinExistence type="inferred from homology"/>
<name>A0A1V4ITY3_9CLOT</name>
<dbReference type="PANTHER" id="PTHR30433:SF3">
    <property type="entry name" value="MOTILITY PROTEIN A"/>
    <property type="match status" value="1"/>
</dbReference>
<evidence type="ECO:0000313" key="10">
    <source>
        <dbReference type="EMBL" id="OPJ62917.1"/>
    </source>
</evidence>
<comment type="subcellular location">
    <subcellularLocation>
        <location evidence="1">Cell membrane</location>
        <topology evidence="1">Multi-pass membrane protein</topology>
    </subcellularLocation>
</comment>
<sequence>MDIFLVIGMIGGLIVIVTGLLMKGATVSILISPEAFLVILAGTAIAIMNSYPPKEFANIPKLFKVLFSNKAGDDPVEVIKELVEMAQETRKNGLLALESRTQNMENKFMKKGLEMVVDGMEPEYVAEVLNTEIESMEERHKVGAQVFATAGGTAPTLGVMGAVIGLMGALGDISDTEKLCESIAGAFVATLYGIFTGYVIWHPFSSRLKRKSAEEISTMYIMLEGILAIQSGKNPKSIELKLTGMLDPKKRASLELEDGEK</sequence>
<keyword evidence="3" id="KW-0813">Transport</keyword>
<keyword evidence="5 8" id="KW-0812">Transmembrane</keyword>
<keyword evidence="6 8" id="KW-1133">Transmembrane helix</keyword>
<comment type="similarity">
    <text evidence="2">Belongs to the MotA family.</text>
</comment>
<evidence type="ECO:0000259" key="9">
    <source>
        <dbReference type="Pfam" id="PF01618"/>
    </source>
</evidence>
<feature type="transmembrane region" description="Helical" evidence="8">
    <location>
        <begin position="182"/>
        <end position="201"/>
    </location>
</feature>
<protein>
    <submittedName>
        <fullName evidence="10">Chemotaxis protein PomA</fullName>
    </submittedName>
</protein>
<dbReference type="AlphaFoldDB" id="A0A1V4ITY3"/>
<evidence type="ECO:0000256" key="7">
    <source>
        <dbReference type="ARBA" id="ARBA00023136"/>
    </source>
</evidence>
<dbReference type="InterPro" id="IPR002898">
    <property type="entry name" value="MotA_ExbB_proton_chnl"/>
</dbReference>
<keyword evidence="4" id="KW-1003">Cell membrane</keyword>
<dbReference type="InterPro" id="IPR000540">
    <property type="entry name" value="Flag_MotA_CS"/>
</dbReference>
<dbReference type="RefSeq" id="WP_079422955.1">
    <property type="nucleotide sequence ID" value="NZ_MZGV01000012.1"/>
</dbReference>
<evidence type="ECO:0000256" key="1">
    <source>
        <dbReference type="ARBA" id="ARBA00004651"/>
    </source>
</evidence>
<evidence type="ECO:0000256" key="2">
    <source>
        <dbReference type="ARBA" id="ARBA00008038"/>
    </source>
</evidence>
<evidence type="ECO:0000313" key="11">
    <source>
        <dbReference type="Proteomes" id="UP000190080"/>
    </source>
</evidence>
<evidence type="ECO:0000256" key="8">
    <source>
        <dbReference type="SAM" id="Phobius"/>
    </source>
</evidence>
<feature type="transmembrane region" description="Helical" evidence="8">
    <location>
        <begin position="28"/>
        <end position="51"/>
    </location>
</feature>
<keyword evidence="11" id="KW-1185">Reference proteome</keyword>
<dbReference type="GO" id="GO:0071978">
    <property type="term" value="P:bacterial-type flagellum-dependent swarming motility"/>
    <property type="evidence" value="ECO:0007669"/>
    <property type="project" value="InterPro"/>
</dbReference>
<dbReference type="STRING" id="1450648.CLORY_15410"/>
<dbReference type="GO" id="GO:0005886">
    <property type="term" value="C:plasma membrane"/>
    <property type="evidence" value="ECO:0007669"/>
    <property type="project" value="UniProtKB-SubCell"/>
</dbReference>
<keyword evidence="7 8" id="KW-0472">Membrane</keyword>
<comment type="caution">
    <text evidence="10">The sequence shown here is derived from an EMBL/GenBank/DDBJ whole genome shotgun (WGS) entry which is preliminary data.</text>
</comment>
<accession>A0A1V4ITY3</accession>
<dbReference type="InterPro" id="IPR047055">
    <property type="entry name" value="MotA-like"/>
</dbReference>
<reference evidence="10 11" key="1">
    <citation type="submission" date="2017-03" db="EMBL/GenBank/DDBJ databases">
        <title>Genome sequence of Clostridium oryzae DSM 28571.</title>
        <authorList>
            <person name="Poehlein A."/>
            <person name="Daniel R."/>
        </authorList>
    </citation>
    <scope>NUCLEOTIDE SEQUENCE [LARGE SCALE GENOMIC DNA]</scope>
    <source>
        <strain evidence="10 11">DSM 28571</strain>
    </source>
</reference>
<dbReference type="PANTHER" id="PTHR30433">
    <property type="entry name" value="CHEMOTAXIS PROTEIN MOTA"/>
    <property type="match status" value="1"/>
</dbReference>
<dbReference type="NCBIfam" id="NF005997">
    <property type="entry name" value="PRK08124.1"/>
    <property type="match status" value="1"/>
</dbReference>
<feature type="transmembrane region" description="Helical" evidence="8">
    <location>
        <begin position="146"/>
        <end position="170"/>
    </location>
</feature>
<feature type="domain" description="MotA/TolQ/ExbB proton channel" evidence="9">
    <location>
        <begin position="102"/>
        <end position="219"/>
    </location>
</feature>
<evidence type="ECO:0000256" key="5">
    <source>
        <dbReference type="ARBA" id="ARBA00022692"/>
    </source>
</evidence>
<evidence type="ECO:0000256" key="4">
    <source>
        <dbReference type="ARBA" id="ARBA00022475"/>
    </source>
</evidence>
<dbReference type="EMBL" id="MZGV01000012">
    <property type="protein sequence ID" value="OPJ62917.1"/>
    <property type="molecule type" value="Genomic_DNA"/>
</dbReference>
<evidence type="ECO:0000256" key="3">
    <source>
        <dbReference type="ARBA" id="ARBA00022448"/>
    </source>
</evidence>
<dbReference type="GO" id="GO:0006935">
    <property type="term" value="P:chemotaxis"/>
    <property type="evidence" value="ECO:0007669"/>
    <property type="project" value="InterPro"/>
</dbReference>
<dbReference type="OrthoDB" id="9806929at2"/>
<feature type="transmembrane region" description="Helical" evidence="8">
    <location>
        <begin position="5"/>
        <end position="22"/>
    </location>
</feature>
<dbReference type="Proteomes" id="UP000190080">
    <property type="component" value="Unassembled WGS sequence"/>
</dbReference>
<dbReference type="Pfam" id="PF01618">
    <property type="entry name" value="MotA_ExbB"/>
    <property type="match status" value="1"/>
</dbReference>
<dbReference type="PROSITE" id="PS01307">
    <property type="entry name" value="MOTA"/>
    <property type="match status" value="1"/>
</dbReference>
<organism evidence="10 11">
    <name type="scientific">Clostridium oryzae</name>
    <dbReference type="NCBI Taxonomy" id="1450648"/>
    <lineage>
        <taxon>Bacteria</taxon>
        <taxon>Bacillati</taxon>
        <taxon>Bacillota</taxon>
        <taxon>Clostridia</taxon>
        <taxon>Eubacteriales</taxon>
        <taxon>Clostridiaceae</taxon>
        <taxon>Clostridium</taxon>
    </lineage>
</organism>
<evidence type="ECO:0000256" key="6">
    <source>
        <dbReference type="ARBA" id="ARBA00022989"/>
    </source>
</evidence>